<gene>
    <name evidence="3" type="ORF">BU653_01230</name>
    <name evidence="2" type="ORF">RCF65_04175</name>
</gene>
<accession>A0AAE5T110</accession>
<evidence type="ECO:0000313" key="5">
    <source>
        <dbReference type="Proteomes" id="UP001240157"/>
    </source>
</evidence>
<reference evidence="3 4" key="1">
    <citation type="journal article" date="2016" name="Front. Microbiol.">
        <title>Comprehensive Phylogenetic Analysis of Bovine Non-aureus Staphylococci Species Based on Whole-Genome Sequencing.</title>
        <authorList>
            <person name="Naushad S."/>
            <person name="Barkema H.W."/>
            <person name="Luby C."/>
            <person name="Condas L.A."/>
            <person name="Nobrega D.B."/>
            <person name="Carson D.A."/>
            <person name="De Buck J."/>
        </authorList>
    </citation>
    <scope>NUCLEOTIDE SEQUENCE [LARGE SCALE GENOMIC DNA]</scope>
    <source>
        <strain evidence="3 4">SNUC 505</strain>
    </source>
</reference>
<dbReference type="PANTHER" id="PTHR43355:SF2">
    <property type="entry name" value="FLAVIN REDUCTASE (NADPH)"/>
    <property type="match status" value="1"/>
</dbReference>
<evidence type="ECO:0000313" key="2">
    <source>
        <dbReference type="EMBL" id="MDQ7175179.1"/>
    </source>
</evidence>
<proteinExistence type="predicted"/>
<dbReference type="InterPro" id="IPR051606">
    <property type="entry name" value="Polyketide_Oxido-like"/>
</dbReference>
<dbReference type="PANTHER" id="PTHR43355">
    <property type="entry name" value="FLAVIN REDUCTASE (NADPH)"/>
    <property type="match status" value="1"/>
</dbReference>
<feature type="domain" description="NAD(P)-binding" evidence="1">
    <location>
        <begin position="7"/>
        <end position="194"/>
    </location>
</feature>
<dbReference type="Proteomes" id="UP001240157">
    <property type="component" value="Unassembled WGS sequence"/>
</dbReference>
<reference evidence="3" key="2">
    <citation type="submission" date="2018-03" db="EMBL/GenBank/DDBJ databases">
        <authorList>
            <person name="Naushad S."/>
        </authorList>
    </citation>
    <scope>NUCLEOTIDE SEQUENCE</scope>
    <source>
        <strain evidence="3">SNUC 505</strain>
    </source>
</reference>
<dbReference type="GO" id="GO:0016646">
    <property type="term" value="F:oxidoreductase activity, acting on the CH-NH group of donors, NAD or NADP as acceptor"/>
    <property type="evidence" value="ECO:0007669"/>
    <property type="project" value="TreeGrafter"/>
</dbReference>
<evidence type="ECO:0000259" key="1">
    <source>
        <dbReference type="Pfam" id="PF13460"/>
    </source>
</evidence>
<dbReference type="InterPro" id="IPR036291">
    <property type="entry name" value="NAD(P)-bd_dom_sf"/>
</dbReference>
<evidence type="ECO:0000313" key="4">
    <source>
        <dbReference type="Proteomes" id="UP000242704"/>
    </source>
</evidence>
<protein>
    <submittedName>
        <fullName evidence="2">NAD(P)H-binding protein</fullName>
    </submittedName>
</protein>
<organism evidence="3 4">
    <name type="scientific">Staphylococcus chromogenes</name>
    <name type="common">Staphylococcus hyicus subsp. chromogenes</name>
    <dbReference type="NCBI Taxonomy" id="46126"/>
    <lineage>
        <taxon>Bacteria</taxon>
        <taxon>Bacillati</taxon>
        <taxon>Bacillota</taxon>
        <taxon>Bacilli</taxon>
        <taxon>Bacillales</taxon>
        <taxon>Staphylococcaceae</taxon>
        <taxon>Staphylococcus</taxon>
    </lineage>
</organism>
<dbReference type="Proteomes" id="UP000242704">
    <property type="component" value="Unassembled WGS sequence"/>
</dbReference>
<sequence length="211" mass="23083">MKVGIIGATGKVGRLIMNEALNENMEVTAIVRNASKLEADVPVIEKNAFDLTRDDLSQFDVVVNAFAAPLDDLDQHIQLGRVLIEALEGTDTRLIIVGGAGSLYSDDSKTTTLIDKSMVPDFAMPIAKAQNKNLEDIKASNQLNWTFISPSSFFDPEGQRTGNYRVGMNVVLTNSEGESYVSYPDYALALVKEIQNADFIKQHITVVSEKA</sequence>
<dbReference type="EMBL" id="JAVGJF010000016">
    <property type="protein sequence ID" value="MDQ7175179.1"/>
    <property type="molecule type" value="Genomic_DNA"/>
</dbReference>
<evidence type="ECO:0000313" key="3">
    <source>
        <dbReference type="EMBL" id="PTG16880.1"/>
    </source>
</evidence>
<dbReference type="EMBL" id="PZBZ01000004">
    <property type="protein sequence ID" value="PTG16880.1"/>
    <property type="molecule type" value="Genomic_DNA"/>
</dbReference>
<dbReference type="Pfam" id="PF13460">
    <property type="entry name" value="NAD_binding_10"/>
    <property type="match status" value="1"/>
</dbReference>
<dbReference type="CDD" id="cd05244">
    <property type="entry name" value="BVR-B_like_SDR_a"/>
    <property type="match status" value="1"/>
</dbReference>
<dbReference type="SUPFAM" id="SSF51735">
    <property type="entry name" value="NAD(P)-binding Rossmann-fold domains"/>
    <property type="match status" value="1"/>
</dbReference>
<dbReference type="RefSeq" id="WP_103158638.1">
    <property type="nucleotide sequence ID" value="NZ_BMDK01000002.1"/>
</dbReference>
<reference evidence="2 5" key="3">
    <citation type="submission" date="2023-08" db="EMBL/GenBank/DDBJ databases">
        <title>Whole genome sequencing of Staphylococcus chromogenes NNSch 2386.</title>
        <authorList>
            <person name="Kropotov V.S."/>
            <person name="Boriskina E.V."/>
            <person name="Gordinskaya N.A."/>
            <person name="Shkurkina I.S."/>
            <person name="Kryazhev D.V."/>
            <person name="Alekseeva A.E."/>
            <person name="Makhova M.A."/>
        </authorList>
    </citation>
    <scope>NUCLEOTIDE SEQUENCE [LARGE SCALE GENOMIC DNA]</scope>
    <source>
        <strain evidence="2 5">NNSch 2386</strain>
    </source>
</reference>
<dbReference type="AlphaFoldDB" id="A0AAE5T110"/>
<dbReference type="Gene3D" id="3.40.50.720">
    <property type="entry name" value="NAD(P)-binding Rossmann-like Domain"/>
    <property type="match status" value="1"/>
</dbReference>
<dbReference type="InterPro" id="IPR016040">
    <property type="entry name" value="NAD(P)-bd_dom"/>
</dbReference>
<comment type="caution">
    <text evidence="3">The sequence shown here is derived from an EMBL/GenBank/DDBJ whole genome shotgun (WGS) entry which is preliminary data.</text>
</comment>
<name>A0AAE5T110_STACR</name>